<reference evidence="2 3" key="1">
    <citation type="submission" date="2019-05" db="EMBL/GenBank/DDBJ databases">
        <title>Emergence of the Ug99 lineage of the wheat stem rust pathogen through somatic hybridization.</title>
        <authorList>
            <person name="Li F."/>
            <person name="Upadhyaya N.M."/>
            <person name="Sperschneider J."/>
            <person name="Matny O."/>
            <person name="Nguyen-Phuc H."/>
            <person name="Mago R."/>
            <person name="Raley C."/>
            <person name="Miller M.E."/>
            <person name="Silverstein K.A.T."/>
            <person name="Henningsen E."/>
            <person name="Hirsch C.D."/>
            <person name="Visser B."/>
            <person name="Pretorius Z.A."/>
            <person name="Steffenson B.J."/>
            <person name="Schwessinger B."/>
            <person name="Dodds P.N."/>
            <person name="Figueroa M."/>
        </authorList>
    </citation>
    <scope>NUCLEOTIDE SEQUENCE [LARGE SCALE GENOMIC DNA]</scope>
    <source>
        <strain evidence="2">21-0</strain>
    </source>
</reference>
<proteinExistence type="predicted"/>
<feature type="region of interest" description="Disordered" evidence="1">
    <location>
        <begin position="30"/>
        <end position="58"/>
    </location>
</feature>
<comment type="caution">
    <text evidence="2">The sequence shown here is derived from an EMBL/GenBank/DDBJ whole genome shotgun (WGS) entry which is preliminary data.</text>
</comment>
<protein>
    <submittedName>
        <fullName evidence="2">Uncharacterized protein</fullName>
    </submittedName>
</protein>
<gene>
    <name evidence="2" type="ORF">PGT21_036972</name>
</gene>
<name>A0A5B0QQD1_PUCGR</name>
<evidence type="ECO:0000256" key="1">
    <source>
        <dbReference type="SAM" id="MobiDB-lite"/>
    </source>
</evidence>
<dbReference type="Proteomes" id="UP000324748">
    <property type="component" value="Unassembled WGS sequence"/>
</dbReference>
<evidence type="ECO:0000313" key="2">
    <source>
        <dbReference type="EMBL" id="KAA1115527.1"/>
    </source>
</evidence>
<accession>A0A5B0QQD1</accession>
<evidence type="ECO:0000313" key="3">
    <source>
        <dbReference type="Proteomes" id="UP000324748"/>
    </source>
</evidence>
<dbReference type="EMBL" id="VSWC01000014">
    <property type="protein sequence ID" value="KAA1115527.1"/>
    <property type="molecule type" value="Genomic_DNA"/>
</dbReference>
<dbReference type="AlphaFoldDB" id="A0A5B0QQD1"/>
<keyword evidence="3" id="KW-1185">Reference proteome</keyword>
<organism evidence="2 3">
    <name type="scientific">Puccinia graminis f. sp. tritici</name>
    <dbReference type="NCBI Taxonomy" id="56615"/>
    <lineage>
        <taxon>Eukaryota</taxon>
        <taxon>Fungi</taxon>
        <taxon>Dikarya</taxon>
        <taxon>Basidiomycota</taxon>
        <taxon>Pucciniomycotina</taxon>
        <taxon>Pucciniomycetes</taxon>
        <taxon>Pucciniales</taxon>
        <taxon>Pucciniaceae</taxon>
        <taxon>Puccinia</taxon>
    </lineage>
</organism>
<sequence>MSEVTAVIKKCKYFYDLDDVMRERTCAIPEDIVDSTTGDVPDLNNPPSQGTDGPLDPLLDTIQDDRLERLSTPEEDGTVWNCSS</sequence>